<reference evidence="3 4" key="1">
    <citation type="submission" date="2016-06" db="EMBL/GenBank/DDBJ databases">
        <title>Evolution of pathogenesis and genome organization in the Tremellales.</title>
        <authorList>
            <person name="Cuomo C."/>
            <person name="Litvintseva A."/>
            <person name="Heitman J."/>
            <person name="Chen Y."/>
            <person name="Sun S."/>
            <person name="Springer D."/>
            <person name="Dromer F."/>
            <person name="Young S."/>
            <person name="Zeng Q."/>
            <person name="Chapman S."/>
            <person name="Gujja S."/>
            <person name="Saif S."/>
            <person name="Birren B."/>
        </authorList>
    </citation>
    <scope>NUCLEOTIDE SEQUENCE [LARGE SCALE GENOMIC DNA]</scope>
    <source>
        <strain evidence="3 4">CBS 6039</strain>
    </source>
</reference>
<dbReference type="GeneID" id="30151964"/>
<feature type="domain" description="Chromo" evidence="2">
    <location>
        <begin position="512"/>
        <end position="575"/>
    </location>
</feature>
<keyword evidence="4" id="KW-1185">Reference proteome</keyword>
<evidence type="ECO:0000313" key="4">
    <source>
        <dbReference type="Proteomes" id="UP000094065"/>
    </source>
</evidence>
<dbReference type="PROSITE" id="PS50013">
    <property type="entry name" value="CHROMO_2"/>
    <property type="match status" value="1"/>
</dbReference>
<dbReference type="Pfam" id="PF00385">
    <property type="entry name" value="Chromo"/>
    <property type="match status" value="1"/>
</dbReference>
<dbReference type="InterPro" id="IPR013083">
    <property type="entry name" value="Znf_RING/FYVE/PHD"/>
</dbReference>
<dbReference type="SUPFAM" id="SSF57903">
    <property type="entry name" value="FYVE/PHD zinc finger"/>
    <property type="match status" value="1"/>
</dbReference>
<organism evidence="3 4">
    <name type="scientific">Cryptococcus amylolentus CBS 6039</name>
    <dbReference type="NCBI Taxonomy" id="1295533"/>
    <lineage>
        <taxon>Eukaryota</taxon>
        <taxon>Fungi</taxon>
        <taxon>Dikarya</taxon>
        <taxon>Basidiomycota</taxon>
        <taxon>Agaricomycotina</taxon>
        <taxon>Tremellomycetes</taxon>
        <taxon>Tremellales</taxon>
        <taxon>Cryptococcaceae</taxon>
        <taxon>Cryptococcus</taxon>
    </lineage>
</organism>
<dbReference type="Gene3D" id="3.30.40.10">
    <property type="entry name" value="Zinc/RING finger domain, C3HC4 (zinc finger)"/>
    <property type="match status" value="1"/>
</dbReference>
<dbReference type="AlphaFoldDB" id="A0A1E3I7U8"/>
<dbReference type="GO" id="GO:0006338">
    <property type="term" value="P:chromatin remodeling"/>
    <property type="evidence" value="ECO:0007669"/>
    <property type="project" value="UniProtKB-ARBA"/>
</dbReference>
<feature type="compositionally biased region" description="Acidic residues" evidence="1">
    <location>
        <begin position="361"/>
        <end position="375"/>
    </location>
</feature>
<proteinExistence type="predicted"/>
<dbReference type="InterPro" id="IPR011011">
    <property type="entry name" value="Znf_FYVE_PHD"/>
</dbReference>
<dbReference type="CDD" id="cd15489">
    <property type="entry name" value="PHD_SF"/>
    <property type="match status" value="1"/>
</dbReference>
<accession>A0A1E3I7U8</accession>
<dbReference type="Gene3D" id="2.40.50.40">
    <property type="match status" value="1"/>
</dbReference>
<feature type="compositionally biased region" description="Low complexity" evidence="1">
    <location>
        <begin position="306"/>
        <end position="323"/>
    </location>
</feature>
<dbReference type="EMBL" id="AWGJ01000001">
    <property type="protein sequence ID" value="ODN84783.1"/>
    <property type="molecule type" value="Genomic_DNA"/>
</dbReference>
<evidence type="ECO:0000313" key="3">
    <source>
        <dbReference type="EMBL" id="ODN84783.1"/>
    </source>
</evidence>
<dbReference type="STRING" id="1295533.A0A1E3I7U8"/>
<feature type="compositionally biased region" description="Low complexity" evidence="1">
    <location>
        <begin position="13"/>
        <end position="30"/>
    </location>
</feature>
<dbReference type="SUPFAM" id="SSF54160">
    <property type="entry name" value="Chromo domain-like"/>
    <property type="match status" value="1"/>
</dbReference>
<comment type="caution">
    <text evidence="3">The sequence shown here is derived from an EMBL/GenBank/DDBJ whole genome shotgun (WGS) entry which is preliminary data.</text>
</comment>
<dbReference type="RefSeq" id="XP_018998586.1">
    <property type="nucleotide sequence ID" value="XM_019133881.1"/>
</dbReference>
<name>A0A1E3I7U8_9TREE</name>
<dbReference type="InterPro" id="IPR016197">
    <property type="entry name" value="Chromo-like_dom_sf"/>
</dbReference>
<dbReference type="InterPro" id="IPR000953">
    <property type="entry name" value="Chromo/chromo_shadow_dom"/>
</dbReference>
<evidence type="ECO:0000256" key="1">
    <source>
        <dbReference type="SAM" id="MobiDB-lite"/>
    </source>
</evidence>
<evidence type="ECO:0000259" key="2">
    <source>
        <dbReference type="PROSITE" id="PS50013"/>
    </source>
</evidence>
<dbReference type="SMART" id="SM00298">
    <property type="entry name" value="CHROMO"/>
    <property type="match status" value="1"/>
</dbReference>
<protein>
    <recommendedName>
        <fullName evidence="2">Chromo domain-containing protein</fullName>
    </recommendedName>
</protein>
<dbReference type="Proteomes" id="UP000094065">
    <property type="component" value="Unassembled WGS sequence"/>
</dbReference>
<feature type="region of interest" description="Disordered" evidence="1">
    <location>
        <begin position="257"/>
        <end position="392"/>
    </location>
</feature>
<gene>
    <name evidence="3" type="ORF">L202_00655</name>
</gene>
<feature type="region of interest" description="Disordered" evidence="1">
    <location>
        <begin position="1"/>
        <end position="40"/>
    </location>
</feature>
<sequence length="625" mass="68784">MESLIALGDMAYSQPTPTSPPTSVFFSSSSALGEEDFDGQGDVTMTQELLYPAPTLESPILSRTGHISSSLEEGDGENDQNASSQSRLGKRARALAKSNSTAKRPRAPDPHLAPPCDGNPDNVSEQSAILAAFAALQGTLKSHQAISEQSLRSFTKRLDRLQIGFEREMREVKHELHNNNEELRQVRGILKSLGLASLVTVPETVAPVPTTPLTQHVTDSAARQVTPAESAFSGDKYIGNAMREAGIHTLVVGGQGRTVNFPFLPRPRTKKDRGVNFSDTEEDTMTDHPSTHGDTNFGSENDDSDLPSNSQPSPSPASDVSDATCRPAERPTMTRMRSPDNAPDSPTPTANQVSSPLVVEREEEGESEIGSDDPLDSVSNSVGIGNGELEATKVNRSVRGPSLNSEQGLLPSDTAQRKDWAWKCLGDNTAKGRNWVLECRGCTGRVHWACAGFETTSKWNKSHNYFCPGCWSLLGKGIKSKQATVEKAQQETCLRADCILHHDPVEDDDDQFAFESVKGRRYRKKGDPKSVEFLIKWEQWALWDSTWEPPSALDDFPYAKRRFEKQARAEGNNVGAGALGERVILLKEAQEYFLPKTGKYNISHLKEKKLAHREWWDVEKKRAMS</sequence>
<dbReference type="OrthoDB" id="2571050at2759"/>
<feature type="region of interest" description="Disordered" evidence="1">
    <location>
        <begin position="67"/>
        <end position="123"/>
    </location>
</feature>
<dbReference type="InterPro" id="IPR023780">
    <property type="entry name" value="Chromo_domain"/>
</dbReference>